<protein>
    <recommendedName>
        <fullName evidence="1">Fibrinogen C-terminal domain-containing protein</fullName>
    </recommendedName>
</protein>
<dbReference type="Gene3D" id="4.10.530.10">
    <property type="entry name" value="Gamma-fibrinogen Carboxyl Terminal Fragment, domain 2"/>
    <property type="match status" value="1"/>
</dbReference>
<dbReference type="OrthoDB" id="6275059at2759"/>
<dbReference type="InterPro" id="IPR014716">
    <property type="entry name" value="Fibrinogen_a/b/g_C_1"/>
</dbReference>
<dbReference type="PANTHER" id="PTHR19143">
    <property type="entry name" value="FIBRINOGEN/TENASCIN/ANGIOPOEITIN"/>
    <property type="match status" value="1"/>
</dbReference>
<name>A0A7M5UHH7_9CNID</name>
<accession>A0A7M5UHH7</accession>
<keyword evidence="3" id="KW-1185">Reference proteome</keyword>
<organism evidence="2 3">
    <name type="scientific">Clytia hemisphaerica</name>
    <dbReference type="NCBI Taxonomy" id="252671"/>
    <lineage>
        <taxon>Eukaryota</taxon>
        <taxon>Metazoa</taxon>
        <taxon>Cnidaria</taxon>
        <taxon>Hydrozoa</taxon>
        <taxon>Hydroidolina</taxon>
        <taxon>Leptothecata</taxon>
        <taxon>Obeliida</taxon>
        <taxon>Clytiidae</taxon>
        <taxon>Clytia</taxon>
    </lineage>
</organism>
<dbReference type="AlphaFoldDB" id="A0A7M5UHH7"/>
<dbReference type="PROSITE" id="PS51406">
    <property type="entry name" value="FIBRINOGEN_C_2"/>
    <property type="match status" value="1"/>
</dbReference>
<dbReference type="Pfam" id="PF00147">
    <property type="entry name" value="Fibrinogen_C"/>
    <property type="match status" value="1"/>
</dbReference>
<evidence type="ECO:0000313" key="3">
    <source>
        <dbReference type="Proteomes" id="UP000594262"/>
    </source>
</evidence>
<feature type="domain" description="Fibrinogen C-terminal" evidence="1">
    <location>
        <begin position="107"/>
        <end position="329"/>
    </location>
</feature>
<evidence type="ECO:0000259" key="1">
    <source>
        <dbReference type="PROSITE" id="PS51406"/>
    </source>
</evidence>
<dbReference type="Proteomes" id="UP000594262">
    <property type="component" value="Unplaced"/>
</dbReference>
<dbReference type="EnsemblMetazoa" id="CLYHEMT010432.1">
    <property type="protein sequence ID" value="CLYHEMP010432.1"/>
    <property type="gene ID" value="CLYHEMG010432"/>
</dbReference>
<dbReference type="GO" id="GO:0005615">
    <property type="term" value="C:extracellular space"/>
    <property type="evidence" value="ECO:0007669"/>
    <property type="project" value="TreeGrafter"/>
</dbReference>
<dbReference type="PANTHER" id="PTHR19143:SF327">
    <property type="entry name" value="FI21813P1-RELATED"/>
    <property type="match status" value="1"/>
</dbReference>
<dbReference type="Gene3D" id="3.90.215.10">
    <property type="entry name" value="Gamma Fibrinogen, chain A, domain 1"/>
    <property type="match status" value="1"/>
</dbReference>
<dbReference type="SUPFAM" id="SSF56496">
    <property type="entry name" value="Fibrinogen C-terminal domain-like"/>
    <property type="match status" value="1"/>
</dbReference>
<proteinExistence type="predicted"/>
<dbReference type="SMART" id="SM00186">
    <property type="entry name" value="FBG"/>
    <property type="match status" value="1"/>
</dbReference>
<evidence type="ECO:0000313" key="2">
    <source>
        <dbReference type="EnsemblMetazoa" id="CLYHEMP010432.1"/>
    </source>
</evidence>
<reference evidence="2" key="1">
    <citation type="submission" date="2021-01" db="UniProtKB">
        <authorList>
            <consortium name="EnsemblMetazoa"/>
        </authorList>
    </citation>
    <scope>IDENTIFICATION</scope>
</reference>
<dbReference type="InterPro" id="IPR002181">
    <property type="entry name" value="Fibrinogen_a/b/g_C_dom"/>
</dbReference>
<dbReference type="InterPro" id="IPR036056">
    <property type="entry name" value="Fibrinogen-like_C"/>
</dbReference>
<sequence>MFHYLIVIVMMYISRHPVRCLGQIFNLVETGNTFSNESYYEVTLKSDRQCLGLCKYNRLCVAYEVTSTTSTTVATQGFECRFFDFTYHYYRQNAAFSLVKKIGAQLYSTVIEAKTCKDWYRYGYKKNGVYEVKLPNGKQNVYCFMEAEGGGWMAFQRRFNGSVPFHDKFFSKYENGFGVSNGGEYWLGLKNLHLLTTSKSHDLFVIVEAFSGKTQVKRFASFTIGTPASKYVFNYEKVLPRYSEFDLFKRDKGQKFSSIDQDNDAMTGGNCANQYPGGWWFSNCHHDFMNGQYFPTGVSGYGNGLHWYKFQDSQDYRSLKKTLLLIREN</sequence>
<dbReference type="InterPro" id="IPR050373">
    <property type="entry name" value="Fibrinogen_C-term_domain"/>
</dbReference>